<reference evidence="2 3" key="1">
    <citation type="submission" date="2024-04" db="EMBL/GenBank/DDBJ databases">
        <title>Tritrichomonas musculus Genome.</title>
        <authorList>
            <person name="Alves-Ferreira E."/>
            <person name="Grigg M."/>
            <person name="Lorenzi H."/>
            <person name="Galac M."/>
        </authorList>
    </citation>
    <scope>NUCLEOTIDE SEQUENCE [LARGE SCALE GENOMIC DNA]</scope>
    <source>
        <strain evidence="2 3">EAF2021</strain>
    </source>
</reference>
<comment type="caution">
    <text evidence="2">The sequence shown here is derived from an EMBL/GenBank/DDBJ whole genome shotgun (WGS) entry which is preliminary data.</text>
</comment>
<proteinExistence type="predicted"/>
<accession>A0ABR2KZW2</accession>
<organism evidence="2 3">
    <name type="scientific">Tritrichomonas musculus</name>
    <dbReference type="NCBI Taxonomy" id="1915356"/>
    <lineage>
        <taxon>Eukaryota</taxon>
        <taxon>Metamonada</taxon>
        <taxon>Parabasalia</taxon>
        <taxon>Tritrichomonadida</taxon>
        <taxon>Tritrichomonadidae</taxon>
        <taxon>Tritrichomonas</taxon>
    </lineage>
</organism>
<gene>
    <name evidence="2" type="ORF">M9Y10_014357</name>
</gene>
<sequence>MLSRVVKPDQTTYGFDYQRKNVRKEIGRNLSTQITTGVHYSNTPKTLYGSDFCDMASNHKYTRPTSNRLELLKLPPEYQSTAKPNLEPPSQTSNYRQFFGTPGQSAVTKSSITTARQLSKQTRADVEGTTRCSHHPPSYSGTIPREFKGNRGKYPHEDRTLDDLIYQYHGEKTGYCGYVPSVNMTATTYTLNRTPTTYRDMCDEIGFTLN</sequence>
<evidence type="ECO:0000313" key="2">
    <source>
        <dbReference type="EMBL" id="KAK8896457.1"/>
    </source>
</evidence>
<feature type="region of interest" description="Disordered" evidence="1">
    <location>
        <begin position="79"/>
        <end position="155"/>
    </location>
</feature>
<keyword evidence="3" id="KW-1185">Reference proteome</keyword>
<protein>
    <submittedName>
        <fullName evidence="2">Uncharacterized protein</fullName>
    </submittedName>
</protein>
<dbReference type="EMBL" id="JAPFFF010000002">
    <property type="protein sequence ID" value="KAK8896457.1"/>
    <property type="molecule type" value="Genomic_DNA"/>
</dbReference>
<feature type="compositionally biased region" description="Polar residues" evidence="1">
    <location>
        <begin position="79"/>
        <end position="121"/>
    </location>
</feature>
<dbReference type="Proteomes" id="UP001470230">
    <property type="component" value="Unassembled WGS sequence"/>
</dbReference>
<evidence type="ECO:0000313" key="3">
    <source>
        <dbReference type="Proteomes" id="UP001470230"/>
    </source>
</evidence>
<feature type="compositionally biased region" description="Basic and acidic residues" evidence="1">
    <location>
        <begin position="145"/>
        <end position="155"/>
    </location>
</feature>
<evidence type="ECO:0000256" key="1">
    <source>
        <dbReference type="SAM" id="MobiDB-lite"/>
    </source>
</evidence>
<name>A0ABR2KZW2_9EUKA</name>